<name>A0A2C6KNA1_9APIC</name>
<dbReference type="InterPro" id="IPR041228">
    <property type="entry name" value="Dynein_C"/>
</dbReference>
<dbReference type="Gene3D" id="3.10.490.20">
    <property type="match status" value="1"/>
</dbReference>
<dbReference type="GO" id="GO:0030286">
    <property type="term" value="C:dynein complex"/>
    <property type="evidence" value="ECO:0007669"/>
    <property type="project" value="InterPro"/>
</dbReference>
<keyword evidence="2" id="KW-0969">Cilium</keyword>
<keyword evidence="2" id="KW-0282">Flagellum</keyword>
<evidence type="ECO:0000313" key="3">
    <source>
        <dbReference type="Proteomes" id="UP000221165"/>
    </source>
</evidence>
<dbReference type="GeneID" id="94430942"/>
<organism evidence="2 3">
    <name type="scientific">Cystoisospora suis</name>
    <dbReference type="NCBI Taxonomy" id="483139"/>
    <lineage>
        <taxon>Eukaryota</taxon>
        <taxon>Sar</taxon>
        <taxon>Alveolata</taxon>
        <taxon>Apicomplexa</taxon>
        <taxon>Conoidasida</taxon>
        <taxon>Coccidia</taxon>
        <taxon>Eucoccidiorida</taxon>
        <taxon>Eimeriorina</taxon>
        <taxon>Sarcocystidae</taxon>
        <taxon>Cystoisospora</taxon>
    </lineage>
</organism>
<dbReference type="RefSeq" id="XP_067920295.1">
    <property type="nucleotide sequence ID" value="XM_068067731.1"/>
</dbReference>
<comment type="caution">
    <text evidence="2">The sequence shown here is derived from an EMBL/GenBank/DDBJ whole genome shotgun (WGS) entry which is preliminary data.</text>
</comment>
<keyword evidence="3" id="KW-1185">Reference proteome</keyword>
<dbReference type="VEuPathDB" id="ToxoDB:CSUI_007586"/>
<dbReference type="OrthoDB" id="424310at2759"/>
<accession>A0A2C6KNA1</accession>
<evidence type="ECO:0000259" key="1">
    <source>
        <dbReference type="Pfam" id="PF18199"/>
    </source>
</evidence>
<feature type="domain" description="Dynein heavy chain C-terminal" evidence="1">
    <location>
        <begin position="5"/>
        <end position="284"/>
    </location>
</feature>
<gene>
    <name evidence="2" type="ORF">CSUI_007586</name>
</gene>
<dbReference type="PANTHER" id="PTHR46961">
    <property type="entry name" value="DYNEIN HEAVY CHAIN 1, AXONEMAL-LIKE PROTEIN"/>
    <property type="match status" value="1"/>
</dbReference>
<dbReference type="FunFam" id="3.10.490.20:FF:000010">
    <property type="entry name" value="Dynein heavy chain, putative"/>
    <property type="match status" value="1"/>
</dbReference>
<dbReference type="GO" id="GO:0007018">
    <property type="term" value="P:microtubule-based movement"/>
    <property type="evidence" value="ECO:0007669"/>
    <property type="project" value="InterPro"/>
</dbReference>
<dbReference type="Proteomes" id="UP000221165">
    <property type="component" value="Unassembled WGS sequence"/>
</dbReference>
<dbReference type="GO" id="GO:0051959">
    <property type="term" value="F:dynein light intermediate chain binding"/>
    <property type="evidence" value="ECO:0007669"/>
    <property type="project" value="InterPro"/>
</dbReference>
<keyword evidence="2" id="KW-0966">Cell projection</keyword>
<protein>
    <submittedName>
        <fullName evidence="2">Dynein gamma flagellar outer</fullName>
    </submittedName>
</protein>
<dbReference type="InterPro" id="IPR026983">
    <property type="entry name" value="DHC"/>
</dbReference>
<dbReference type="GO" id="GO:0045505">
    <property type="term" value="F:dynein intermediate chain binding"/>
    <property type="evidence" value="ECO:0007669"/>
    <property type="project" value="InterPro"/>
</dbReference>
<dbReference type="AlphaFoldDB" id="A0A2C6KNA1"/>
<dbReference type="Gene3D" id="1.20.1270.280">
    <property type="match status" value="1"/>
</dbReference>
<dbReference type="InterPro" id="IPR043160">
    <property type="entry name" value="Dynein_C_barrel"/>
</dbReference>
<reference evidence="2 3" key="1">
    <citation type="journal article" date="2017" name="Int. J. Parasitol.">
        <title>The genome of the protozoan parasite Cystoisospora suis and a reverse vaccinology approach to identify vaccine candidates.</title>
        <authorList>
            <person name="Palmieri N."/>
            <person name="Shrestha A."/>
            <person name="Ruttkowski B."/>
            <person name="Beck T."/>
            <person name="Vogl C."/>
            <person name="Tomley F."/>
            <person name="Blake D.P."/>
            <person name="Joachim A."/>
        </authorList>
    </citation>
    <scope>NUCLEOTIDE SEQUENCE [LARGE SCALE GENOMIC DNA]</scope>
    <source>
        <strain evidence="2 3">Wien I</strain>
    </source>
</reference>
<sequence length="287" mass="33392">MLSKMPEDFVEEVYKEQISKLSSPPGLQTKGLQVPLNIFLFQEVQRMQRILMLSRKNLRAVIDAIDGLIIMTPDLQDDVNLIFDMRVPKKWLRDPSGAEISWISPTLGKWFSGMQLRVEQLVSWLQNGRPKSFWLSGFFNPEGFLTGMMQEVTRQHKKDQWGLDDVVLQTEVKGYDYDKVKDVPDEGVNIHGLYIEGSRWNWHEGKLDESLPKVMVDRMPILYVTAVTSKDKKNRTAEFGQYEPYDCPVYKYPKRTDNYLVFRVNLRTEVPPSHWKLRGTALLCSTE</sequence>
<dbReference type="EMBL" id="MIGC01004043">
    <property type="protein sequence ID" value="PHJ18589.1"/>
    <property type="molecule type" value="Genomic_DNA"/>
</dbReference>
<proteinExistence type="predicted"/>
<evidence type="ECO:0000313" key="2">
    <source>
        <dbReference type="EMBL" id="PHJ18589.1"/>
    </source>
</evidence>
<dbReference type="Pfam" id="PF18199">
    <property type="entry name" value="Dynein_C"/>
    <property type="match status" value="1"/>
</dbReference>